<protein>
    <recommendedName>
        <fullName evidence="7">Endolytic murein transglycosylase</fullName>
        <ecNumber evidence="7">4.2.2.29</ecNumber>
    </recommendedName>
    <alternativeName>
        <fullName evidence="7">Peptidoglycan lytic transglycosylase</fullName>
    </alternativeName>
    <alternativeName>
        <fullName evidence="7">Peptidoglycan polymerization terminase</fullName>
    </alternativeName>
</protein>
<evidence type="ECO:0000313" key="8">
    <source>
        <dbReference type="EMBL" id="OGG68378.1"/>
    </source>
</evidence>
<dbReference type="Pfam" id="PF02618">
    <property type="entry name" value="YceG"/>
    <property type="match status" value="1"/>
</dbReference>
<dbReference type="GO" id="GO:0071555">
    <property type="term" value="P:cell wall organization"/>
    <property type="evidence" value="ECO:0007669"/>
    <property type="project" value="UniProtKB-KW"/>
</dbReference>
<feature type="site" description="Important for catalytic activity" evidence="7">
    <location>
        <position position="220"/>
    </location>
</feature>
<comment type="function">
    <text evidence="7">Functions as a peptidoglycan terminase that cleaves nascent peptidoglycan strands endolytically to terminate their elongation.</text>
</comment>
<name>A0A1F6E402_9BACT</name>
<keyword evidence="4 7" id="KW-0472">Membrane</keyword>
<sequence>MLFRLVTATSTALHLHAIRWWREYSALIAVVVVIGVPAYIFFLAPPRAFPIDMFVHVDQGATLSNIATELAETGIIRSPLVFELFVRGIGGSRTIDAGTYRFDEPLSVISIARRLMRGDSGIPPVRVTFPEGLSVREMSEVAYDAVSQEFATAFFKEAKPYEGFLFPDTYLISTADTPAGLVAHMRQVFAAHTAMLEPGVQSSGRTLDEIIIMASLVEREANTDADRRIVAGILWDRLDLDMALQVDAVFGYILEKSAYAPTLEDLKINSPYNTYLYRGLPPTPIGNPGLGAIMAALEPTKTPYLYYLTGTDGTMYYARTFAEHQANRAKYLK</sequence>
<dbReference type="Gene3D" id="3.30.1490.480">
    <property type="entry name" value="Endolytic murein transglycosylase"/>
    <property type="match status" value="1"/>
</dbReference>
<evidence type="ECO:0000313" key="9">
    <source>
        <dbReference type="Proteomes" id="UP000177107"/>
    </source>
</evidence>
<comment type="caution">
    <text evidence="8">The sequence shown here is derived from an EMBL/GenBank/DDBJ whole genome shotgun (WGS) entry which is preliminary data.</text>
</comment>
<evidence type="ECO:0000256" key="6">
    <source>
        <dbReference type="ARBA" id="ARBA00023316"/>
    </source>
</evidence>
<evidence type="ECO:0000256" key="3">
    <source>
        <dbReference type="ARBA" id="ARBA00022989"/>
    </source>
</evidence>
<dbReference type="EC" id="4.2.2.29" evidence="7"/>
<evidence type="ECO:0000256" key="7">
    <source>
        <dbReference type="HAMAP-Rule" id="MF_02065"/>
    </source>
</evidence>
<evidence type="ECO:0000256" key="2">
    <source>
        <dbReference type="ARBA" id="ARBA00022692"/>
    </source>
</evidence>
<feature type="transmembrane region" description="Helical" evidence="7">
    <location>
        <begin position="27"/>
        <end position="44"/>
    </location>
</feature>
<organism evidence="8 9">
    <name type="scientific">Candidatus Kaiserbacteria bacterium RIFCSPHIGHO2_02_FULL_56_30</name>
    <dbReference type="NCBI Taxonomy" id="1798499"/>
    <lineage>
        <taxon>Bacteria</taxon>
        <taxon>Candidatus Kaiseribacteriota</taxon>
    </lineage>
</organism>
<dbReference type="Proteomes" id="UP000177107">
    <property type="component" value="Unassembled WGS sequence"/>
</dbReference>
<dbReference type="PANTHER" id="PTHR30518">
    <property type="entry name" value="ENDOLYTIC MUREIN TRANSGLYCOSYLASE"/>
    <property type="match status" value="1"/>
</dbReference>
<dbReference type="InterPro" id="IPR003770">
    <property type="entry name" value="MLTG-like"/>
</dbReference>
<gene>
    <name evidence="7" type="primary">mltG</name>
    <name evidence="8" type="ORF">A3C95_01580</name>
</gene>
<dbReference type="NCBIfam" id="TIGR00247">
    <property type="entry name" value="endolytic transglycosylase MltG"/>
    <property type="match status" value="1"/>
</dbReference>
<accession>A0A1F6E402</accession>
<evidence type="ECO:0000256" key="5">
    <source>
        <dbReference type="ARBA" id="ARBA00023239"/>
    </source>
</evidence>
<comment type="catalytic activity">
    <reaction evidence="7">
        <text>a peptidoglycan chain = a peptidoglycan chain with N-acetyl-1,6-anhydromuramyl-[peptide] at the reducing end + a peptidoglycan chain with N-acetylglucosamine at the non-reducing end.</text>
        <dbReference type="EC" id="4.2.2.29"/>
    </reaction>
</comment>
<dbReference type="HAMAP" id="MF_02065">
    <property type="entry name" value="MltG"/>
    <property type="match status" value="1"/>
</dbReference>
<keyword evidence="2 7" id="KW-0812">Transmembrane</keyword>
<dbReference type="PANTHER" id="PTHR30518:SF2">
    <property type="entry name" value="ENDOLYTIC MUREIN TRANSGLYCOSYLASE"/>
    <property type="match status" value="1"/>
</dbReference>
<dbReference type="GO" id="GO:0005886">
    <property type="term" value="C:plasma membrane"/>
    <property type="evidence" value="ECO:0007669"/>
    <property type="project" value="UniProtKB-SubCell"/>
</dbReference>
<keyword evidence="5 7" id="KW-0456">Lyase</keyword>
<dbReference type="STRING" id="1798499.A3C95_01580"/>
<keyword evidence="1 7" id="KW-1003">Cell membrane</keyword>
<dbReference type="EMBL" id="MFLM01000009">
    <property type="protein sequence ID" value="OGG68378.1"/>
    <property type="molecule type" value="Genomic_DNA"/>
</dbReference>
<evidence type="ECO:0000256" key="1">
    <source>
        <dbReference type="ARBA" id="ARBA00022475"/>
    </source>
</evidence>
<proteinExistence type="inferred from homology"/>
<evidence type="ECO:0000256" key="4">
    <source>
        <dbReference type="ARBA" id="ARBA00023136"/>
    </source>
</evidence>
<keyword evidence="6 7" id="KW-0961">Cell wall biogenesis/degradation</keyword>
<dbReference type="GO" id="GO:0009252">
    <property type="term" value="P:peptidoglycan biosynthetic process"/>
    <property type="evidence" value="ECO:0007669"/>
    <property type="project" value="UniProtKB-UniRule"/>
</dbReference>
<comment type="similarity">
    <text evidence="7">Belongs to the transglycosylase MltG family.</text>
</comment>
<reference evidence="8 9" key="1">
    <citation type="journal article" date="2016" name="Nat. Commun.">
        <title>Thousands of microbial genomes shed light on interconnected biogeochemical processes in an aquifer system.</title>
        <authorList>
            <person name="Anantharaman K."/>
            <person name="Brown C.T."/>
            <person name="Hug L.A."/>
            <person name="Sharon I."/>
            <person name="Castelle C.J."/>
            <person name="Probst A.J."/>
            <person name="Thomas B.C."/>
            <person name="Singh A."/>
            <person name="Wilkins M.J."/>
            <person name="Karaoz U."/>
            <person name="Brodie E.L."/>
            <person name="Williams K.H."/>
            <person name="Hubbard S.S."/>
            <person name="Banfield J.F."/>
        </authorList>
    </citation>
    <scope>NUCLEOTIDE SEQUENCE [LARGE SCALE GENOMIC DNA]</scope>
</reference>
<dbReference type="GO" id="GO:0008932">
    <property type="term" value="F:lytic endotransglycosylase activity"/>
    <property type="evidence" value="ECO:0007669"/>
    <property type="project" value="UniProtKB-UniRule"/>
</dbReference>
<dbReference type="AlphaFoldDB" id="A0A1F6E402"/>
<comment type="subcellular location">
    <subcellularLocation>
        <location evidence="7">Cell membrane</location>
        <topology evidence="7">Single-pass membrane protein</topology>
    </subcellularLocation>
</comment>
<keyword evidence="3 7" id="KW-1133">Transmembrane helix</keyword>